<dbReference type="Proteomes" id="UP000594979">
    <property type="component" value="Chromosome"/>
</dbReference>
<dbReference type="AlphaFoldDB" id="A0A162Z846"/>
<protein>
    <submittedName>
        <fullName evidence="4">DUF1801 domain-containing protein</fullName>
    </submittedName>
</protein>
<dbReference type="Proteomes" id="UP000216867">
    <property type="component" value="Unassembled WGS sequence"/>
</dbReference>
<name>A0A162Z846_9MICO</name>
<evidence type="ECO:0000313" key="4">
    <source>
        <dbReference type="EMBL" id="QPS32759.1"/>
    </source>
</evidence>
<dbReference type="EMBL" id="CP065682">
    <property type="protein sequence ID" value="QPS32759.1"/>
    <property type="molecule type" value="Genomic_DNA"/>
</dbReference>
<dbReference type="RefSeq" id="WP_063250486.1">
    <property type="nucleotide sequence ID" value="NZ_CP065682.1"/>
</dbReference>
<evidence type="ECO:0000313" key="5">
    <source>
        <dbReference type="Proteomes" id="UP000076612"/>
    </source>
</evidence>
<evidence type="ECO:0000313" key="6">
    <source>
        <dbReference type="Proteomes" id="UP000216867"/>
    </source>
</evidence>
<evidence type="ECO:0000259" key="1">
    <source>
        <dbReference type="Pfam" id="PF08818"/>
    </source>
</evidence>
<dbReference type="EMBL" id="LQQR01000029">
    <property type="protein sequence ID" value="KZE16147.1"/>
    <property type="molecule type" value="Genomic_DNA"/>
</dbReference>
<organism evidence="3 6">
    <name type="scientific">Brevibacterium casei</name>
    <dbReference type="NCBI Taxonomy" id="33889"/>
    <lineage>
        <taxon>Bacteria</taxon>
        <taxon>Bacillati</taxon>
        <taxon>Actinomycetota</taxon>
        <taxon>Actinomycetes</taxon>
        <taxon>Micrococcales</taxon>
        <taxon>Brevibacteriaceae</taxon>
        <taxon>Brevibacterium</taxon>
    </lineage>
</organism>
<gene>
    <name evidence="2" type="ORF">AVW13_14580</name>
    <name evidence="3" type="ORF">B8X04_16445</name>
    <name evidence="4" type="ORF">I6G59_12260</name>
</gene>
<reference evidence="3 6" key="3">
    <citation type="submission" date="2017-04" db="EMBL/GenBank/DDBJ databases">
        <title>Kefir bacterial isolates.</title>
        <authorList>
            <person name="Kim Y."/>
            <person name="Blasche S."/>
            <person name="Patil K.R."/>
        </authorList>
    </citation>
    <scope>NUCLEOTIDE SEQUENCE [LARGE SCALE GENOMIC DNA]</scope>
    <source>
        <strain evidence="3 6">OG2</strain>
    </source>
</reference>
<evidence type="ECO:0000313" key="7">
    <source>
        <dbReference type="Proteomes" id="UP000594979"/>
    </source>
</evidence>
<evidence type="ECO:0000313" key="2">
    <source>
        <dbReference type="EMBL" id="KZE16147.1"/>
    </source>
</evidence>
<reference evidence="2" key="2">
    <citation type="submission" date="2016-01" db="EMBL/GenBank/DDBJ databases">
        <authorList>
            <person name="Hong K.W."/>
        </authorList>
    </citation>
    <scope>NUCLEOTIDE SEQUENCE</scope>
    <source>
        <strain evidence="2">M40</strain>
    </source>
</reference>
<dbReference type="Proteomes" id="UP000076612">
    <property type="component" value="Unassembled WGS sequence"/>
</dbReference>
<dbReference type="STRING" id="33889.AVW13_14580"/>
<dbReference type="EMBL" id="NCWY01000022">
    <property type="protein sequence ID" value="PAK92997.1"/>
    <property type="molecule type" value="Genomic_DNA"/>
</dbReference>
<evidence type="ECO:0000313" key="3">
    <source>
        <dbReference type="EMBL" id="PAK92997.1"/>
    </source>
</evidence>
<reference evidence="4 7" key="4">
    <citation type="submission" date="2020-12" db="EMBL/GenBank/DDBJ databases">
        <title>FDA dAtabase for Regulatory Grade micrObial Sequences (FDA-ARGOS): Supporting development and validation of Infectious Disease Dx tests.</title>
        <authorList>
            <person name="Sproer C."/>
            <person name="Gronow S."/>
            <person name="Severitt S."/>
            <person name="Schroder I."/>
            <person name="Tallon L."/>
            <person name="Sadzewicz L."/>
            <person name="Zhao X."/>
            <person name="Boylan J."/>
            <person name="Ott S."/>
            <person name="Bowen H."/>
            <person name="Vavikolanu K."/>
            <person name="Mehta A."/>
            <person name="Aluvathingal J."/>
            <person name="Nadendla S."/>
            <person name="Lowell S."/>
            <person name="Myers T."/>
            <person name="Yan Y."/>
            <person name="Sichtig H."/>
        </authorList>
    </citation>
    <scope>NUCLEOTIDE SEQUENCE [LARGE SCALE GENOMIC DNA]</scope>
    <source>
        <strain evidence="4 7">FDAARGOS_902</strain>
    </source>
</reference>
<dbReference type="InterPro" id="IPR014922">
    <property type="entry name" value="YdhG-like"/>
</dbReference>
<reference evidence="5" key="1">
    <citation type="submission" date="2016-01" db="EMBL/GenBank/DDBJ databases">
        <title>Draft genome of Chromobacterium sp. F49.</title>
        <authorList>
            <person name="Hong K.W."/>
        </authorList>
    </citation>
    <scope>NUCLEOTIDE SEQUENCE [LARGE SCALE GENOMIC DNA]</scope>
    <source>
        <strain evidence="5">M40</strain>
    </source>
</reference>
<feature type="domain" description="YdhG-like" evidence="1">
    <location>
        <begin position="25"/>
        <end position="129"/>
    </location>
</feature>
<dbReference type="KEGG" id="bcau:I6G59_12260"/>
<dbReference type="Pfam" id="PF08818">
    <property type="entry name" value="DUF1801"/>
    <property type="match status" value="1"/>
</dbReference>
<sequence>MAEQKTKPTDADVGAFIDAATPAKRREDGKRLAEIFTEVTGVDPVMWGPSMVGYGEYHYRSPVNPRNHGVWPKTAFSPRKAQLSLYGLKDLPEAAALLPRLGTYTEGAGCVYVRKLEDIDEDVLRRLIAIAFAREDDPEPGAAH</sequence>
<accession>A0A162Z846</accession>
<proteinExistence type="predicted"/>